<dbReference type="PROSITE" id="PS51450">
    <property type="entry name" value="LRR"/>
    <property type="match status" value="1"/>
</dbReference>
<accession>A0AAD5PZ16</accession>
<evidence type="ECO:0000256" key="8">
    <source>
        <dbReference type="ARBA" id="ARBA00023136"/>
    </source>
</evidence>
<keyword evidence="8 9" id="KW-0472">Membrane</keyword>
<comment type="subcellular location">
    <subcellularLocation>
        <location evidence="1">Cell membrane</location>
    </subcellularLocation>
</comment>
<dbReference type="InterPro" id="IPR000483">
    <property type="entry name" value="Cys-rich_flank_reg_C"/>
</dbReference>
<feature type="signal peptide" evidence="10">
    <location>
        <begin position="1"/>
        <end position="21"/>
    </location>
</feature>
<evidence type="ECO:0000256" key="5">
    <source>
        <dbReference type="ARBA" id="ARBA00022729"/>
    </source>
</evidence>
<evidence type="ECO:0000256" key="4">
    <source>
        <dbReference type="ARBA" id="ARBA00022692"/>
    </source>
</evidence>
<keyword evidence="5 10" id="KW-0732">Signal</keyword>
<feature type="chain" id="PRO_5042098539" evidence="10">
    <location>
        <begin position="22"/>
        <end position="579"/>
    </location>
</feature>
<dbReference type="EMBL" id="WJBH02000001">
    <property type="protein sequence ID" value="KAI9564782.1"/>
    <property type="molecule type" value="Genomic_DNA"/>
</dbReference>
<evidence type="ECO:0000259" key="11">
    <source>
        <dbReference type="SMART" id="SM00082"/>
    </source>
</evidence>
<gene>
    <name evidence="12" type="ORF">GHT06_008523</name>
</gene>
<dbReference type="Pfam" id="PF13855">
    <property type="entry name" value="LRR_8"/>
    <property type="match status" value="3"/>
</dbReference>
<keyword evidence="2" id="KW-1003">Cell membrane</keyword>
<evidence type="ECO:0000256" key="10">
    <source>
        <dbReference type="SAM" id="SignalP"/>
    </source>
</evidence>
<sequence length="579" mass="63644">MRLCALAGLLAVLVLTGRTDAFCPVGCFCDDETLQVTCDEANLEVIPITLNPSVQRLVLRQNKIKTVDDTALRFYVELLYVDFSHNRLVSIQDRTFEGQRKLNELRLDHNKISVIGNGTWLGLSRDLTILSLRENYISSLDERAFATAGRIRELDLGRNRLEQIHPEAFAGLPNLRVLYLDSNKLSYNSPPSFPAFLTPLRPLAELSLAGNDLPWLADGLFSALSELSQLDLSGCGVRNVSTEAFRGLSQLRGLKFHDNLLSVVPTHAWPPLSHLEVLTLGQNNISVIGQKAFSGLVRLKQLDVNDAVQLTTVDADALHANRELVQLRLTNCKRLAKLPEGLLARSVNLRRLVLRDNGLTSLSDKMWGASGPGQFQLVDLGGNPFHCDCNLLWLRDYLLGTFKTSVGSVTVTHHMKRRDVAAENQLLAVPTEAVCASPLPVSNMALSSLTDDELGCRTSLMRSPQLVVGLVAAGAACLLVFAACVACRFRRRIRQSCCGASKPHPAKAEDARTLSSKWKPASPNTSWGISAPGAMNHGVSLIGNNRVPEYQKACSQEEECFMRAVTLHNSLKPFPRTEL</sequence>
<feature type="domain" description="LRRCT" evidence="11">
    <location>
        <begin position="383"/>
        <end position="457"/>
    </location>
</feature>
<protein>
    <submittedName>
        <fullName evidence="12">Insulin-like growth factor-binding protein complex acid labile chain</fullName>
    </submittedName>
</protein>
<evidence type="ECO:0000256" key="9">
    <source>
        <dbReference type="SAM" id="Phobius"/>
    </source>
</evidence>
<dbReference type="Gene3D" id="3.80.10.10">
    <property type="entry name" value="Ribonuclease Inhibitor"/>
    <property type="match status" value="2"/>
</dbReference>
<dbReference type="AlphaFoldDB" id="A0AAD5PZ16"/>
<evidence type="ECO:0000256" key="3">
    <source>
        <dbReference type="ARBA" id="ARBA00022614"/>
    </source>
</evidence>
<name>A0AAD5PZ16_9CRUS</name>
<evidence type="ECO:0000313" key="12">
    <source>
        <dbReference type="EMBL" id="KAI9564782.1"/>
    </source>
</evidence>
<dbReference type="SMART" id="SM00369">
    <property type="entry name" value="LRR_TYP"/>
    <property type="match status" value="11"/>
</dbReference>
<dbReference type="InterPro" id="IPR032675">
    <property type="entry name" value="LRR_dom_sf"/>
</dbReference>
<dbReference type="SMART" id="SM00082">
    <property type="entry name" value="LRRCT"/>
    <property type="match status" value="1"/>
</dbReference>
<keyword evidence="6" id="KW-0677">Repeat</keyword>
<feature type="transmembrane region" description="Helical" evidence="9">
    <location>
        <begin position="466"/>
        <end position="486"/>
    </location>
</feature>
<dbReference type="InterPro" id="IPR001611">
    <property type="entry name" value="Leu-rich_rpt"/>
</dbReference>
<evidence type="ECO:0000256" key="1">
    <source>
        <dbReference type="ARBA" id="ARBA00004236"/>
    </source>
</evidence>
<keyword evidence="3" id="KW-0433">Leucine-rich repeat</keyword>
<reference evidence="12 13" key="1">
    <citation type="submission" date="2022-05" db="EMBL/GenBank/DDBJ databases">
        <title>A multi-omics perspective on studying reproductive biology in Daphnia sinensis.</title>
        <authorList>
            <person name="Jia J."/>
        </authorList>
    </citation>
    <scope>NUCLEOTIDE SEQUENCE [LARGE SCALE GENOMIC DNA]</scope>
    <source>
        <strain evidence="12 13">WSL</strain>
    </source>
</reference>
<dbReference type="SUPFAM" id="SSF52058">
    <property type="entry name" value="L domain-like"/>
    <property type="match status" value="1"/>
</dbReference>
<dbReference type="FunFam" id="3.80.10.10:FF:001438">
    <property type="entry name" value="Uncharacterized protein"/>
    <property type="match status" value="1"/>
</dbReference>
<dbReference type="GO" id="GO:0005886">
    <property type="term" value="C:plasma membrane"/>
    <property type="evidence" value="ECO:0007669"/>
    <property type="project" value="UniProtKB-SubCell"/>
</dbReference>
<comment type="caution">
    <text evidence="12">The sequence shown here is derived from an EMBL/GenBank/DDBJ whole genome shotgun (WGS) entry which is preliminary data.</text>
</comment>
<dbReference type="InterPro" id="IPR050333">
    <property type="entry name" value="SLRP"/>
</dbReference>
<dbReference type="GO" id="GO:0005615">
    <property type="term" value="C:extracellular space"/>
    <property type="evidence" value="ECO:0007669"/>
    <property type="project" value="TreeGrafter"/>
</dbReference>
<keyword evidence="13" id="KW-1185">Reference proteome</keyword>
<keyword evidence="7 9" id="KW-1133">Transmembrane helix</keyword>
<evidence type="ECO:0000256" key="7">
    <source>
        <dbReference type="ARBA" id="ARBA00022989"/>
    </source>
</evidence>
<evidence type="ECO:0000256" key="6">
    <source>
        <dbReference type="ARBA" id="ARBA00022737"/>
    </source>
</evidence>
<organism evidence="12 13">
    <name type="scientific">Daphnia sinensis</name>
    <dbReference type="NCBI Taxonomy" id="1820382"/>
    <lineage>
        <taxon>Eukaryota</taxon>
        <taxon>Metazoa</taxon>
        <taxon>Ecdysozoa</taxon>
        <taxon>Arthropoda</taxon>
        <taxon>Crustacea</taxon>
        <taxon>Branchiopoda</taxon>
        <taxon>Diplostraca</taxon>
        <taxon>Cladocera</taxon>
        <taxon>Anomopoda</taxon>
        <taxon>Daphniidae</taxon>
        <taxon>Daphnia</taxon>
        <taxon>Daphnia similis group</taxon>
    </lineage>
</organism>
<dbReference type="PANTHER" id="PTHR45712:SF22">
    <property type="entry name" value="INSULIN-LIKE GROWTH FACTOR-BINDING PROTEIN COMPLEX ACID LABILE SUBUNIT"/>
    <property type="match status" value="1"/>
</dbReference>
<dbReference type="InterPro" id="IPR003591">
    <property type="entry name" value="Leu-rich_rpt_typical-subtyp"/>
</dbReference>
<dbReference type="PANTHER" id="PTHR45712">
    <property type="entry name" value="AGAP008170-PA"/>
    <property type="match status" value="1"/>
</dbReference>
<proteinExistence type="predicted"/>
<keyword evidence="4 9" id="KW-0812">Transmembrane</keyword>
<dbReference type="Proteomes" id="UP000820818">
    <property type="component" value="Linkage Group LG1"/>
</dbReference>
<evidence type="ECO:0000313" key="13">
    <source>
        <dbReference type="Proteomes" id="UP000820818"/>
    </source>
</evidence>
<evidence type="ECO:0000256" key="2">
    <source>
        <dbReference type="ARBA" id="ARBA00022475"/>
    </source>
</evidence>